<comment type="caution">
    <text evidence="1">The sequence shown here is derived from an EMBL/GenBank/DDBJ whole genome shotgun (WGS) entry which is preliminary data.</text>
</comment>
<accession>A0ABP9S6B2</accession>
<dbReference type="Proteomes" id="UP001501600">
    <property type="component" value="Unassembled WGS sequence"/>
</dbReference>
<dbReference type="InterPro" id="IPR018635">
    <property type="entry name" value="UPF0319"/>
</dbReference>
<reference evidence="2" key="1">
    <citation type="journal article" date="2019" name="Int. J. Syst. Evol. Microbiol.">
        <title>The Global Catalogue of Microorganisms (GCM) 10K type strain sequencing project: providing services to taxonomists for standard genome sequencing and annotation.</title>
        <authorList>
            <consortium name="The Broad Institute Genomics Platform"/>
            <consortium name="The Broad Institute Genome Sequencing Center for Infectious Disease"/>
            <person name="Wu L."/>
            <person name="Ma J."/>
        </authorList>
    </citation>
    <scope>NUCLEOTIDE SEQUENCE [LARGE SCALE GENOMIC DNA]</scope>
    <source>
        <strain evidence="2">JCM 18720</strain>
    </source>
</reference>
<dbReference type="Pfam" id="PF09829">
    <property type="entry name" value="DUF2057"/>
    <property type="match status" value="1"/>
</dbReference>
<dbReference type="RefSeq" id="WP_345316749.1">
    <property type="nucleotide sequence ID" value="NZ_BAABLF010000011.1"/>
</dbReference>
<organism evidence="1 2">
    <name type="scientific">Ferrimonas gelatinilytica</name>
    <dbReference type="NCBI Taxonomy" id="1255257"/>
    <lineage>
        <taxon>Bacteria</taxon>
        <taxon>Pseudomonadati</taxon>
        <taxon>Pseudomonadota</taxon>
        <taxon>Gammaproteobacteria</taxon>
        <taxon>Alteromonadales</taxon>
        <taxon>Ferrimonadaceae</taxon>
        <taxon>Ferrimonas</taxon>
    </lineage>
</organism>
<evidence type="ECO:0008006" key="3">
    <source>
        <dbReference type="Google" id="ProtNLM"/>
    </source>
</evidence>
<proteinExistence type="predicted"/>
<name>A0ABP9S6B2_9GAMM</name>
<evidence type="ECO:0000313" key="2">
    <source>
        <dbReference type="Proteomes" id="UP001501600"/>
    </source>
</evidence>
<dbReference type="EMBL" id="BAABLF010000011">
    <property type="protein sequence ID" value="GAA5191451.1"/>
    <property type="molecule type" value="Genomic_DNA"/>
</dbReference>
<evidence type="ECO:0000313" key="1">
    <source>
        <dbReference type="EMBL" id="GAA5191451.1"/>
    </source>
</evidence>
<gene>
    <name evidence="1" type="ORF">GCM10025772_18260</name>
</gene>
<keyword evidence="2" id="KW-1185">Reference proteome</keyword>
<protein>
    <recommendedName>
        <fullName evidence="3">DUF2846 domain-containing protein</fullName>
    </recommendedName>
</protein>
<sequence length="140" mass="15796">MTGVTRCALFLSLCFVPLWALSADLYLPKGFYATSLNGTQVSPHSERLSLTEGKQVVALRYINPFLFHKEFHELVVSRPFYLVFHAKAQGKYQVQAKLPTKLEDAKRYARRPVIDLIKDGKSVDFDTYIGDEALGALLSQ</sequence>